<feature type="compositionally biased region" description="Basic and acidic residues" evidence="1">
    <location>
        <begin position="62"/>
        <end position="80"/>
    </location>
</feature>
<name>A0ABQ5KID2_9EUKA</name>
<dbReference type="EMBL" id="BQXS01009711">
    <property type="protein sequence ID" value="GKT31651.1"/>
    <property type="molecule type" value="Genomic_DNA"/>
</dbReference>
<dbReference type="Proteomes" id="UP001057375">
    <property type="component" value="Unassembled WGS sequence"/>
</dbReference>
<accession>A0ABQ5KID2</accession>
<sequence length="354" mass="40129">MDSDNYTSLSTPTLGSPMHLPKTFLYATPSPFDLDEEALDGSDSPSLAENPMFSSLYSSVDKTTHESKPESARGVSREQSEPSLSHKKRRDDGRRVRFEESPQFVFSNRMSPSIPSDESSSFSTPMQVSHAPSLLSPSLHDKEKANLQGLDEALSQRSIKHAILSLYTSPQRSDHVKQCIEKQKKKYDSSSATMLDRLNPKTSEDLPIDQASHSSPLIVKERRASSHIIKKKKDKYLIAKDFDLLISPPSHKKDSLILQQFSDRSFTLMLDGLKKAKSVKPRVSTIDFRSLTSGEISELLRRTIINLQNISDELVMALEEREWLREKNEAYWSVFKNIHCFIGEVERKRDTSQP</sequence>
<feature type="compositionally biased region" description="Basic and acidic residues" evidence="1">
    <location>
        <begin position="90"/>
        <end position="100"/>
    </location>
</feature>
<proteinExistence type="predicted"/>
<feature type="compositionally biased region" description="Low complexity" evidence="1">
    <location>
        <begin position="111"/>
        <end position="125"/>
    </location>
</feature>
<evidence type="ECO:0000256" key="1">
    <source>
        <dbReference type="SAM" id="MobiDB-lite"/>
    </source>
</evidence>
<keyword evidence="3" id="KW-1185">Reference proteome</keyword>
<reference evidence="2" key="1">
    <citation type="submission" date="2022-03" db="EMBL/GenBank/DDBJ databases">
        <title>Draft genome sequence of Aduncisulcus paluster, a free-living microaerophilic Fornicata.</title>
        <authorList>
            <person name="Yuyama I."/>
            <person name="Kume K."/>
            <person name="Tamura T."/>
            <person name="Inagaki Y."/>
            <person name="Hashimoto T."/>
        </authorList>
    </citation>
    <scope>NUCLEOTIDE SEQUENCE</scope>
    <source>
        <strain evidence="2">NY0171</strain>
    </source>
</reference>
<evidence type="ECO:0000313" key="3">
    <source>
        <dbReference type="Proteomes" id="UP001057375"/>
    </source>
</evidence>
<feature type="compositionally biased region" description="Polar residues" evidence="1">
    <location>
        <begin position="43"/>
        <end position="61"/>
    </location>
</feature>
<comment type="caution">
    <text evidence="2">The sequence shown here is derived from an EMBL/GenBank/DDBJ whole genome shotgun (WGS) entry which is preliminary data.</text>
</comment>
<evidence type="ECO:0000313" key="2">
    <source>
        <dbReference type="EMBL" id="GKT31651.1"/>
    </source>
</evidence>
<organism evidence="2 3">
    <name type="scientific">Aduncisulcus paluster</name>
    <dbReference type="NCBI Taxonomy" id="2918883"/>
    <lineage>
        <taxon>Eukaryota</taxon>
        <taxon>Metamonada</taxon>
        <taxon>Carpediemonas-like organisms</taxon>
        <taxon>Aduncisulcus</taxon>
    </lineage>
</organism>
<feature type="region of interest" description="Disordered" evidence="1">
    <location>
        <begin position="1"/>
        <end position="137"/>
    </location>
</feature>
<protein>
    <submittedName>
        <fullName evidence="2">Uncharacterized protein</fullName>
    </submittedName>
</protein>
<gene>
    <name evidence="2" type="ORF">ADUPG1_006036</name>
</gene>
<feature type="compositionally biased region" description="Polar residues" evidence="1">
    <location>
        <begin position="1"/>
        <end position="14"/>
    </location>
</feature>